<dbReference type="InterPro" id="IPR038955">
    <property type="entry name" value="PriA/CPL1_fungi"/>
</dbReference>
<name>A0A0D0DF16_9AGAM</name>
<dbReference type="OrthoDB" id="439917at2759"/>
<gene>
    <name evidence="3" type="ORF">PAXRUDRAFT_834028</name>
</gene>
<dbReference type="AlphaFoldDB" id="A0A0D0DF16"/>
<evidence type="ECO:0000313" key="3">
    <source>
        <dbReference type="EMBL" id="KIK79579.1"/>
    </source>
</evidence>
<dbReference type="HOGENOM" id="CLU_063728_0_0_1"/>
<keyword evidence="4" id="KW-1185">Reference proteome</keyword>
<dbReference type="EMBL" id="KN826241">
    <property type="protein sequence ID" value="KIK79579.1"/>
    <property type="molecule type" value="Genomic_DNA"/>
</dbReference>
<sequence>MRLTALATPLLLASASFAGSPQSRAPHRRAQHTDVCANIDADLVFPDVIIDGKAYVAGQIDIGLCVSQVTVFVGHYNVTEAAVKVVGKDKVESTVVAMIKKAGVECSYPQHAKPSVTHGDACDFVCTDGFLAMPTKNPTSCQCPPHLMVCDGKCGHYHLDCHKAAPPSRRRSEPKCAEGLTMCGVPDATWGQAYKCTNITSDSFTCGGCVKSSPFGSSSTSGVNCHDIPNVDDVTCKGSSCFVNTCKSGFMITPANDGCIPRSEKNFSRGSPAPNADAILASTTEPGHGLKVARDGPSEAIAQAYNIDGTYVSRSSPASGVISYLLSTGNGDSKPKVLAGIPADSVVSRTFAPLKGLNMGVVTSSSKALG</sequence>
<organism evidence="3 4">
    <name type="scientific">Paxillus rubicundulus Ve08.2h10</name>
    <dbReference type="NCBI Taxonomy" id="930991"/>
    <lineage>
        <taxon>Eukaryota</taxon>
        <taxon>Fungi</taxon>
        <taxon>Dikarya</taxon>
        <taxon>Basidiomycota</taxon>
        <taxon>Agaricomycotina</taxon>
        <taxon>Agaricomycetes</taxon>
        <taxon>Agaricomycetidae</taxon>
        <taxon>Boletales</taxon>
        <taxon>Paxilineae</taxon>
        <taxon>Paxillaceae</taxon>
        <taxon>Paxillus</taxon>
    </lineage>
</organism>
<accession>A0A0D0DF16</accession>
<keyword evidence="1" id="KW-0732">Signal</keyword>
<reference evidence="3 4" key="1">
    <citation type="submission" date="2014-04" db="EMBL/GenBank/DDBJ databases">
        <authorList>
            <consortium name="DOE Joint Genome Institute"/>
            <person name="Kuo A."/>
            <person name="Kohler A."/>
            <person name="Jargeat P."/>
            <person name="Nagy L.G."/>
            <person name="Floudas D."/>
            <person name="Copeland A."/>
            <person name="Barry K.W."/>
            <person name="Cichocki N."/>
            <person name="Veneault-Fourrey C."/>
            <person name="LaButti K."/>
            <person name="Lindquist E.A."/>
            <person name="Lipzen A."/>
            <person name="Lundell T."/>
            <person name="Morin E."/>
            <person name="Murat C."/>
            <person name="Sun H."/>
            <person name="Tunlid A."/>
            <person name="Henrissat B."/>
            <person name="Grigoriev I.V."/>
            <person name="Hibbett D.S."/>
            <person name="Martin F."/>
            <person name="Nordberg H.P."/>
            <person name="Cantor M.N."/>
            <person name="Hua S.X."/>
        </authorList>
    </citation>
    <scope>NUCLEOTIDE SEQUENCE [LARGE SCALE GENOMIC DNA]</scope>
    <source>
        <strain evidence="3 4">Ve08.2h10</strain>
    </source>
</reference>
<feature type="domain" description="Protein CPL1-like" evidence="2">
    <location>
        <begin position="194"/>
        <end position="260"/>
    </location>
</feature>
<dbReference type="InParanoid" id="A0A0D0DF16"/>
<evidence type="ECO:0000256" key="1">
    <source>
        <dbReference type="SAM" id="SignalP"/>
    </source>
</evidence>
<protein>
    <recommendedName>
        <fullName evidence="2">Protein CPL1-like domain-containing protein</fullName>
    </recommendedName>
</protein>
<feature type="chain" id="PRO_5002225748" description="Protein CPL1-like domain-containing protein" evidence="1">
    <location>
        <begin position="19"/>
        <end position="370"/>
    </location>
</feature>
<evidence type="ECO:0000259" key="2">
    <source>
        <dbReference type="Pfam" id="PF21671"/>
    </source>
</evidence>
<dbReference type="Proteomes" id="UP000054538">
    <property type="component" value="Unassembled WGS sequence"/>
</dbReference>
<dbReference type="InterPro" id="IPR048661">
    <property type="entry name" value="CPL1-like"/>
</dbReference>
<dbReference type="PANTHER" id="PTHR35192">
    <property type="entry name" value="PROTEIN, PUTATIVE-RELATED"/>
    <property type="match status" value="1"/>
</dbReference>
<dbReference type="Pfam" id="PF21671">
    <property type="entry name" value="CPL1-like"/>
    <property type="match status" value="1"/>
</dbReference>
<feature type="signal peptide" evidence="1">
    <location>
        <begin position="1"/>
        <end position="18"/>
    </location>
</feature>
<reference evidence="4" key="2">
    <citation type="submission" date="2015-01" db="EMBL/GenBank/DDBJ databases">
        <title>Evolutionary Origins and Diversification of the Mycorrhizal Mutualists.</title>
        <authorList>
            <consortium name="DOE Joint Genome Institute"/>
            <consortium name="Mycorrhizal Genomics Consortium"/>
            <person name="Kohler A."/>
            <person name="Kuo A."/>
            <person name="Nagy L.G."/>
            <person name="Floudas D."/>
            <person name="Copeland A."/>
            <person name="Barry K.W."/>
            <person name="Cichocki N."/>
            <person name="Veneault-Fourrey C."/>
            <person name="LaButti K."/>
            <person name="Lindquist E.A."/>
            <person name="Lipzen A."/>
            <person name="Lundell T."/>
            <person name="Morin E."/>
            <person name="Murat C."/>
            <person name="Riley R."/>
            <person name="Ohm R."/>
            <person name="Sun H."/>
            <person name="Tunlid A."/>
            <person name="Henrissat B."/>
            <person name="Grigoriev I.V."/>
            <person name="Hibbett D.S."/>
            <person name="Martin F."/>
        </authorList>
    </citation>
    <scope>NUCLEOTIDE SEQUENCE [LARGE SCALE GENOMIC DNA]</scope>
    <source>
        <strain evidence="4">Ve08.2h10</strain>
    </source>
</reference>
<dbReference type="PANTHER" id="PTHR35192:SF2">
    <property type="entry name" value="APPLE DOMAIN-CONTAINING PROTEIN"/>
    <property type="match status" value="1"/>
</dbReference>
<dbReference type="STRING" id="930991.A0A0D0DF16"/>
<proteinExistence type="predicted"/>
<evidence type="ECO:0000313" key="4">
    <source>
        <dbReference type="Proteomes" id="UP000054538"/>
    </source>
</evidence>